<evidence type="ECO:0000259" key="2">
    <source>
        <dbReference type="Pfam" id="PF25830"/>
    </source>
</evidence>
<keyword evidence="4" id="KW-1185">Reference proteome</keyword>
<dbReference type="Proteomes" id="UP000007648">
    <property type="component" value="Unassembled WGS sequence"/>
</dbReference>
<dbReference type="GO" id="GO:0050853">
    <property type="term" value="P:B cell receptor signaling pathway"/>
    <property type="evidence" value="ECO:0007669"/>
    <property type="project" value="TreeGrafter"/>
</dbReference>
<dbReference type="AlphaFoldDB" id="A0A7N4PFV7"/>
<gene>
    <name evidence="3" type="primary">NFAM1</name>
</gene>
<dbReference type="GeneTree" id="ENSGT00390000000787"/>
<organism evidence="3 4">
    <name type="scientific">Sarcophilus harrisii</name>
    <name type="common">Tasmanian devil</name>
    <name type="synonym">Sarcophilus laniarius</name>
    <dbReference type="NCBI Taxonomy" id="9305"/>
    <lineage>
        <taxon>Eukaryota</taxon>
        <taxon>Metazoa</taxon>
        <taxon>Chordata</taxon>
        <taxon>Craniata</taxon>
        <taxon>Vertebrata</taxon>
        <taxon>Euteleostomi</taxon>
        <taxon>Mammalia</taxon>
        <taxon>Metatheria</taxon>
        <taxon>Dasyuromorphia</taxon>
        <taxon>Dasyuridae</taxon>
        <taxon>Sarcophilus</taxon>
    </lineage>
</organism>
<dbReference type="GO" id="GO:0050861">
    <property type="term" value="P:positive regulation of B cell receptor signaling pathway"/>
    <property type="evidence" value="ECO:0007669"/>
    <property type="project" value="InterPro"/>
</dbReference>
<sequence>MIFKIPSSLMAHVFKGTLLSSPTSMAFRFLGLILLPWTLQVGGNQILRQLGDPIQVVLAPFEPFGLKLTCEFTYRYTQALKNYTCSYHYVDLKGKQSPSFLVKCNQAPGVENVTQTDKCPFTLKNLHDASATGTYYCQVKLQNSHQIKANGVFILVRDAGYIEPPKGHKKLLLLLFTSLLAVLSILGTGLLLWKAKSQRKSVKKMPNQEGIDSEKNSADPKLEHSGSLYIALQPHSSEVYDSLQLDISIPSAERSPPIQRQYQEGAEELNIIYENF</sequence>
<name>A0A7N4PFV7_SARHA</name>
<dbReference type="Ensembl" id="ENSSHAT00000024217.1">
    <property type="protein sequence ID" value="ENSSHAP00000036776.1"/>
    <property type="gene ID" value="ENSSHAG00000026375.1"/>
</dbReference>
<dbReference type="InterPro" id="IPR057883">
    <property type="entry name" value="Ig_NFAM1"/>
</dbReference>
<evidence type="ECO:0000256" key="1">
    <source>
        <dbReference type="SAM" id="Phobius"/>
    </source>
</evidence>
<keyword evidence="1" id="KW-0812">Transmembrane</keyword>
<reference evidence="3" key="3">
    <citation type="submission" date="2025-09" db="UniProtKB">
        <authorList>
            <consortium name="Ensembl"/>
        </authorList>
    </citation>
    <scope>IDENTIFICATION</scope>
</reference>
<dbReference type="PANTHER" id="PTHR35680">
    <property type="entry name" value="NFAT ACTIVATION MOLECULE 1"/>
    <property type="match status" value="1"/>
</dbReference>
<feature type="domain" description="NFAM1 Ig-like" evidence="2">
    <location>
        <begin position="46"/>
        <end position="157"/>
    </location>
</feature>
<keyword evidence="1" id="KW-0472">Membrane</keyword>
<keyword evidence="1" id="KW-1133">Transmembrane helix</keyword>
<reference evidence="3 4" key="1">
    <citation type="journal article" date="2011" name="Proc. Natl. Acad. Sci. U.S.A.">
        <title>Genetic diversity and population structure of the endangered marsupial Sarcophilus harrisii (Tasmanian devil).</title>
        <authorList>
            <person name="Miller W."/>
            <person name="Hayes V.M."/>
            <person name="Ratan A."/>
            <person name="Petersen D.C."/>
            <person name="Wittekindt N.E."/>
            <person name="Miller J."/>
            <person name="Walenz B."/>
            <person name="Knight J."/>
            <person name="Qi J."/>
            <person name="Zhao F."/>
            <person name="Wang Q."/>
            <person name="Bedoya-Reina O.C."/>
            <person name="Katiyar N."/>
            <person name="Tomsho L.P."/>
            <person name="Kasson L.M."/>
            <person name="Hardie R.A."/>
            <person name="Woodbridge P."/>
            <person name="Tindall E.A."/>
            <person name="Bertelsen M.F."/>
            <person name="Dixon D."/>
            <person name="Pyecroft S."/>
            <person name="Helgen K.M."/>
            <person name="Lesk A.M."/>
            <person name="Pringle T.H."/>
            <person name="Patterson N."/>
            <person name="Zhang Y."/>
            <person name="Kreiss A."/>
            <person name="Woods G.M."/>
            <person name="Jones M.E."/>
            <person name="Schuster S.C."/>
        </authorList>
    </citation>
    <scope>NUCLEOTIDE SEQUENCE [LARGE SCALE GENOMIC DNA]</scope>
</reference>
<dbReference type="Pfam" id="PF25830">
    <property type="entry name" value="Ig_NFAM1"/>
    <property type="match status" value="1"/>
</dbReference>
<dbReference type="InParanoid" id="A0A7N4PFV7"/>
<evidence type="ECO:0000313" key="4">
    <source>
        <dbReference type="Proteomes" id="UP000007648"/>
    </source>
</evidence>
<dbReference type="GO" id="GO:0001819">
    <property type="term" value="P:positive regulation of cytokine production"/>
    <property type="evidence" value="ECO:0007669"/>
    <property type="project" value="InterPro"/>
</dbReference>
<dbReference type="FunCoup" id="A0A7N4PFV7">
    <property type="interactions" value="68"/>
</dbReference>
<protein>
    <submittedName>
        <fullName evidence="3">NFAT activating protein with ITAM motif 1</fullName>
    </submittedName>
</protein>
<accession>A0A7N4PFV7</accession>
<dbReference type="PANTHER" id="PTHR35680:SF1">
    <property type="entry name" value="NFAT ACTIVATION MOLECULE 1"/>
    <property type="match status" value="1"/>
</dbReference>
<dbReference type="GO" id="GO:0045121">
    <property type="term" value="C:membrane raft"/>
    <property type="evidence" value="ECO:0007669"/>
    <property type="project" value="TreeGrafter"/>
</dbReference>
<evidence type="ECO:0000313" key="3">
    <source>
        <dbReference type="Ensembl" id="ENSSHAP00000036776.1"/>
    </source>
</evidence>
<dbReference type="GO" id="GO:0004888">
    <property type="term" value="F:transmembrane signaling receptor activity"/>
    <property type="evidence" value="ECO:0007669"/>
    <property type="project" value="InterPro"/>
</dbReference>
<feature type="transmembrane region" description="Helical" evidence="1">
    <location>
        <begin position="171"/>
        <end position="193"/>
    </location>
</feature>
<proteinExistence type="predicted"/>
<dbReference type="InterPro" id="IPR033549">
    <property type="entry name" value="NFAM1"/>
</dbReference>
<reference evidence="3" key="2">
    <citation type="submission" date="2025-08" db="UniProtKB">
        <authorList>
            <consortium name="Ensembl"/>
        </authorList>
    </citation>
    <scope>IDENTIFICATION</scope>
</reference>
<dbReference type="GO" id="GO:0045577">
    <property type="term" value="P:regulation of B cell differentiation"/>
    <property type="evidence" value="ECO:0007669"/>
    <property type="project" value="InterPro"/>
</dbReference>